<gene>
    <name evidence="2" type="ORF">NCTC12967_00583</name>
</gene>
<organism evidence="2 3">
    <name type="scientific">Arachnia propionica</name>
    <dbReference type="NCBI Taxonomy" id="1750"/>
    <lineage>
        <taxon>Bacteria</taxon>
        <taxon>Bacillati</taxon>
        <taxon>Actinomycetota</taxon>
        <taxon>Actinomycetes</taxon>
        <taxon>Propionibacteriales</taxon>
        <taxon>Propionibacteriaceae</taxon>
        <taxon>Arachnia</taxon>
    </lineage>
</organism>
<accession>A0A3S4UTA4</accession>
<dbReference type="AlphaFoldDB" id="A0A3S4UTA4"/>
<dbReference type="InterPro" id="IPR013785">
    <property type="entry name" value="Aldolase_TIM"/>
</dbReference>
<keyword evidence="1" id="KW-0704">Schiff base</keyword>
<dbReference type="Pfam" id="PF00923">
    <property type="entry name" value="TAL_FSA"/>
    <property type="match status" value="1"/>
</dbReference>
<evidence type="ECO:0000256" key="1">
    <source>
        <dbReference type="ARBA" id="ARBA00023270"/>
    </source>
</evidence>
<dbReference type="Gene3D" id="3.20.20.70">
    <property type="entry name" value="Aldolase class I"/>
    <property type="match status" value="1"/>
</dbReference>
<evidence type="ECO:0000313" key="2">
    <source>
        <dbReference type="EMBL" id="VEH69316.1"/>
    </source>
</evidence>
<sequence>MLQMTTTHRCARIRLTLRDLHLPTPPGREELVARVLDTPVERETFEFLSERARGIDVGAGLEEVVAHFRTPPGGTPAGFRRELGLREGAVVVDLVRDIGCGENGRQRPTNVLYSADSANPYEVEPLAPFVSNLTCNPGIIYDLFLNNPEANIGGRFRDRDEVMTELGRILGPGCDISVELNNPFEEDFSKILEEAARFREILSQWRVVIKVPHTGPVNPGNVGQLLQGDGGLDVRFSRGATKDCLRGHNLALRLAEEGYRVNFTLMFEPYQTQLALQARPYFINAFIRHRKIQTERICGFLRAHELTRQQDQLEKLRSYLIASDYLSSGEKNLGLEEVEAIAREVLHARGVDVSSGAGDGLDAVRHSLRALRNANLDDTRLIICSMEGAFNYPDIDRLLMEPEFADMTRRIVVTAEPRYLARFASSNQVISYQRRFMKAARGQS</sequence>
<protein>
    <submittedName>
        <fullName evidence="2">Transaldolase</fullName>
    </submittedName>
</protein>
<dbReference type="SUPFAM" id="SSF51569">
    <property type="entry name" value="Aldolase"/>
    <property type="match status" value="1"/>
</dbReference>
<dbReference type="GO" id="GO:0005975">
    <property type="term" value="P:carbohydrate metabolic process"/>
    <property type="evidence" value="ECO:0007669"/>
    <property type="project" value="InterPro"/>
</dbReference>
<proteinExistence type="predicted"/>
<name>A0A3S4UTA4_9ACTN</name>
<dbReference type="Proteomes" id="UP000273044">
    <property type="component" value="Chromosome"/>
</dbReference>
<evidence type="ECO:0000313" key="3">
    <source>
        <dbReference type="Proteomes" id="UP000273044"/>
    </source>
</evidence>
<reference evidence="2 3" key="1">
    <citation type="submission" date="2018-12" db="EMBL/GenBank/DDBJ databases">
        <authorList>
            <consortium name="Pathogen Informatics"/>
        </authorList>
    </citation>
    <scope>NUCLEOTIDE SEQUENCE [LARGE SCALE GENOMIC DNA]</scope>
    <source>
        <strain evidence="2 3">NCTC12967</strain>
    </source>
</reference>
<dbReference type="EMBL" id="LR134406">
    <property type="protein sequence ID" value="VEH69316.1"/>
    <property type="molecule type" value="Genomic_DNA"/>
</dbReference>
<keyword evidence="3" id="KW-1185">Reference proteome</keyword>
<dbReference type="InterPro" id="IPR001585">
    <property type="entry name" value="TAL/FSA"/>
</dbReference>